<reference evidence="1" key="1">
    <citation type="submission" date="2019-08" db="EMBL/GenBank/DDBJ databases">
        <authorList>
            <person name="Kucharzyk K."/>
            <person name="Murdoch R.W."/>
            <person name="Higgins S."/>
            <person name="Loffler F."/>
        </authorList>
    </citation>
    <scope>NUCLEOTIDE SEQUENCE</scope>
</reference>
<dbReference type="EMBL" id="VSSQ01001158">
    <property type="protein sequence ID" value="MPM05715.1"/>
    <property type="molecule type" value="Genomic_DNA"/>
</dbReference>
<comment type="caution">
    <text evidence="1">The sequence shown here is derived from an EMBL/GenBank/DDBJ whole genome shotgun (WGS) entry which is preliminary data.</text>
</comment>
<organism evidence="1">
    <name type="scientific">bioreactor metagenome</name>
    <dbReference type="NCBI Taxonomy" id="1076179"/>
    <lineage>
        <taxon>unclassified sequences</taxon>
        <taxon>metagenomes</taxon>
        <taxon>ecological metagenomes</taxon>
    </lineage>
</organism>
<accession>A0A644WPB6</accession>
<evidence type="ECO:0008006" key="2">
    <source>
        <dbReference type="Google" id="ProtNLM"/>
    </source>
</evidence>
<dbReference type="AlphaFoldDB" id="A0A644WPB6"/>
<evidence type="ECO:0000313" key="1">
    <source>
        <dbReference type="EMBL" id="MPM05715.1"/>
    </source>
</evidence>
<dbReference type="PROSITE" id="PS51257">
    <property type="entry name" value="PROKAR_LIPOPROTEIN"/>
    <property type="match status" value="1"/>
</dbReference>
<protein>
    <recommendedName>
        <fullName evidence="2">Lipoprotein</fullName>
    </recommendedName>
</protein>
<name>A0A644WPB6_9ZZZZ</name>
<gene>
    <name evidence="1" type="ORF">SDC9_52006</name>
</gene>
<sequence length="307" mass="33745">MRNRIFKNILLIFAIGATALSGGCSSLSKAQLEGVATFAQTCDSFSAYPSLLFLEMAKIREESSIWYASSLTSPEKRVAELVEISGFKKSQEKIAKGTDISLKILSDYSSALKSLAHENRVIDPGREIRSAGRAIDSLIISFNSLKLAQPVTSGIISSAARIIGYGAQLNASRARANAITKFIPSGDTLVQEICRSLETLLKDESIKALIDHEQKMLVNNYLSYVGIRGGDINEDRRFCSLLEKSADLDKLRSSTVTSVGSLRRAHGKMAAQIKEGISLFEQLEAIKEFGYEVEKLSKIVRKWQKRG</sequence>
<proteinExistence type="predicted"/>